<proteinExistence type="predicted"/>
<reference evidence="3" key="1">
    <citation type="submission" date="2025-08" db="UniProtKB">
        <authorList>
            <consortium name="Ensembl"/>
        </authorList>
    </citation>
    <scope>IDENTIFICATION</scope>
</reference>
<feature type="compositionally biased region" description="Basic and acidic residues" evidence="1">
    <location>
        <begin position="39"/>
        <end position="68"/>
    </location>
</feature>
<dbReference type="Proteomes" id="UP000261560">
    <property type="component" value="Unplaced"/>
</dbReference>
<dbReference type="PANTHER" id="PTHR16036:SF2">
    <property type="entry name" value="TRNA ENDONUCLEASE ANKZF1"/>
    <property type="match status" value="1"/>
</dbReference>
<feature type="compositionally biased region" description="Basic residues" evidence="1">
    <location>
        <begin position="28"/>
        <end position="38"/>
    </location>
</feature>
<keyword evidence="4" id="KW-1185">Reference proteome</keyword>
<dbReference type="Pfam" id="PF18716">
    <property type="entry name" value="VATC"/>
    <property type="match status" value="1"/>
</dbReference>
<dbReference type="InterPro" id="IPR041540">
    <property type="entry name" value="VATC"/>
</dbReference>
<feature type="domain" description="Vms1-associating treble clef" evidence="2">
    <location>
        <begin position="91"/>
        <end position="131"/>
    </location>
</feature>
<evidence type="ECO:0000256" key="1">
    <source>
        <dbReference type="SAM" id="MobiDB-lite"/>
    </source>
</evidence>
<dbReference type="GO" id="GO:0036503">
    <property type="term" value="P:ERAD pathway"/>
    <property type="evidence" value="ECO:0007669"/>
    <property type="project" value="TreeGrafter"/>
</dbReference>
<dbReference type="InterPro" id="IPR047139">
    <property type="entry name" value="ANKZ1/VMS1"/>
</dbReference>
<evidence type="ECO:0000313" key="4">
    <source>
        <dbReference type="Proteomes" id="UP000261560"/>
    </source>
</evidence>
<organism evidence="3 4">
    <name type="scientific">Oryzias melastigma</name>
    <name type="common">Marine medaka</name>
    <dbReference type="NCBI Taxonomy" id="30732"/>
    <lineage>
        <taxon>Eukaryota</taxon>
        <taxon>Metazoa</taxon>
        <taxon>Chordata</taxon>
        <taxon>Craniata</taxon>
        <taxon>Vertebrata</taxon>
        <taxon>Euteleostomi</taxon>
        <taxon>Actinopterygii</taxon>
        <taxon>Neopterygii</taxon>
        <taxon>Teleostei</taxon>
        <taxon>Neoteleostei</taxon>
        <taxon>Acanthomorphata</taxon>
        <taxon>Ovalentaria</taxon>
        <taxon>Atherinomorphae</taxon>
        <taxon>Beloniformes</taxon>
        <taxon>Adrianichthyidae</taxon>
        <taxon>Oryziinae</taxon>
        <taxon>Oryzias</taxon>
    </lineage>
</organism>
<evidence type="ECO:0000259" key="2">
    <source>
        <dbReference type="Pfam" id="PF18716"/>
    </source>
</evidence>
<dbReference type="PANTHER" id="PTHR16036">
    <property type="entry name" value="ANKYRIN REPEAT AND ZINC FINGER DOMAIN-CONTAINING PROTEIN 1"/>
    <property type="match status" value="1"/>
</dbReference>
<feature type="compositionally biased region" description="Basic and acidic residues" evidence="1">
    <location>
        <begin position="1"/>
        <end position="12"/>
    </location>
</feature>
<dbReference type="OMA" id="TRCHIPE"/>
<sequence>MGENPDKYDYRKAQVPGPLTAETESKKAEKKKAQKAQKKQREKEQKEVRKKQEQEEEEKRKFASLTDREKRALAAERRLAEQAAAAGGGISNVKRCWSCGESLLGKVPFHYQEFAFCTPRCLQAHRKANVPPGKS</sequence>
<protein>
    <recommendedName>
        <fullName evidence="2">Vms1-associating treble clef domain-containing protein</fullName>
    </recommendedName>
</protein>
<feature type="region of interest" description="Disordered" evidence="1">
    <location>
        <begin position="1"/>
        <end position="68"/>
    </location>
</feature>
<dbReference type="Ensembl" id="ENSOMET00000014815.1">
    <property type="protein sequence ID" value="ENSOMEP00000022409.1"/>
    <property type="gene ID" value="ENSOMEG00000001944.1"/>
</dbReference>
<dbReference type="GeneTree" id="ENSGT00390000005911"/>
<reference evidence="3" key="2">
    <citation type="submission" date="2025-09" db="UniProtKB">
        <authorList>
            <consortium name="Ensembl"/>
        </authorList>
    </citation>
    <scope>IDENTIFICATION</scope>
</reference>
<accession>A0A3B3CZ00</accession>
<evidence type="ECO:0000313" key="3">
    <source>
        <dbReference type="Ensembl" id="ENSOMEP00000022409.1"/>
    </source>
</evidence>
<dbReference type="PaxDb" id="30732-ENSOMEP00000022409"/>
<dbReference type="AlphaFoldDB" id="A0A3B3CZ00"/>
<name>A0A3B3CZ00_ORYME</name>
<dbReference type="STRING" id="30732.ENSOMEP00000022409"/>